<keyword evidence="2" id="KW-1133">Transmembrane helix</keyword>
<proteinExistence type="predicted"/>
<evidence type="ECO:0000256" key="2">
    <source>
        <dbReference type="SAM" id="Phobius"/>
    </source>
</evidence>
<comment type="caution">
    <text evidence="3">The sequence shown here is derived from an EMBL/GenBank/DDBJ whole genome shotgun (WGS) entry which is preliminary data.</text>
</comment>
<feature type="region of interest" description="Disordered" evidence="1">
    <location>
        <begin position="1"/>
        <end position="25"/>
    </location>
</feature>
<keyword evidence="2" id="KW-0472">Membrane</keyword>
<evidence type="ECO:0000313" key="4">
    <source>
        <dbReference type="Proteomes" id="UP000789595"/>
    </source>
</evidence>
<accession>A0A8J2S7P3</accession>
<feature type="transmembrane region" description="Helical" evidence="2">
    <location>
        <begin position="135"/>
        <end position="153"/>
    </location>
</feature>
<evidence type="ECO:0000313" key="3">
    <source>
        <dbReference type="EMBL" id="CAH0364776.1"/>
    </source>
</evidence>
<dbReference type="Proteomes" id="UP000789595">
    <property type="component" value="Unassembled WGS sequence"/>
</dbReference>
<dbReference type="EMBL" id="CAKKNE010000001">
    <property type="protein sequence ID" value="CAH0364776.1"/>
    <property type="molecule type" value="Genomic_DNA"/>
</dbReference>
<sequence length="165" mass="18028">MASTATPSRRVRARETRPTPRAGDAKSIYLVESALELPRLQCPPCPARNDKCPALAPLKTCLPGNPAATDCVGHECEFGCKPMNCAGGGVYRVTSTYYYDRDGCPNVCVAPTAKPTKKPTTPYPTRSDYGTCPRFVVLHLQGGVFFFAFPFFLPPRADIVIYTDF</sequence>
<dbReference type="AlphaFoldDB" id="A0A8J2S7P3"/>
<keyword evidence="4" id="KW-1185">Reference proteome</keyword>
<keyword evidence="2" id="KW-0812">Transmembrane</keyword>
<protein>
    <submittedName>
        <fullName evidence="3">Uncharacterized protein</fullName>
    </submittedName>
</protein>
<gene>
    <name evidence="3" type="ORF">PECAL_1P11550</name>
</gene>
<reference evidence="3" key="1">
    <citation type="submission" date="2021-11" db="EMBL/GenBank/DDBJ databases">
        <authorList>
            <consortium name="Genoscope - CEA"/>
            <person name="William W."/>
        </authorList>
    </citation>
    <scope>NUCLEOTIDE SEQUENCE</scope>
</reference>
<evidence type="ECO:0000256" key="1">
    <source>
        <dbReference type="SAM" id="MobiDB-lite"/>
    </source>
</evidence>
<name>A0A8J2S7P3_9STRA</name>
<organism evidence="3 4">
    <name type="scientific">Pelagomonas calceolata</name>
    <dbReference type="NCBI Taxonomy" id="35677"/>
    <lineage>
        <taxon>Eukaryota</taxon>
        <taxon>Sar</taxon>
        <taxon>Stramenopiles</taxon>
        <taxon>Ochrophyta</taxon>
        <taxon>Pelagophyceae</taxon>
        <taxon>Pelagomonadales</taxon>
        <taxon>Pelagomonadaceae</taxon>
        <taxon>Pelagomonas</taxon>
    </lineage>
</organism>